<dbReference type="Proteomes" id="UP000677228">
    <property type="component" value="Unassembled WGS sequence"/>
</dbReference>
<dbReference type="AlphaFoldDB" id="A0A8S2UW25"/>
<dbReference type="EMBL" id="CAJOBA010065340">
    <property type="protein sequence ID" value="CAF4357994.1"/>
    <property type="molecule type" value="Genomic_DNA"/>
</dbReference>
<name>A0A8S2UW25_9BILA</name>
<accession>A0A8S2UW25</accession>
<gene>
    <name evidence="2" type="ORF">OVA965_LOCUS40034</name>
    <name evidence="3" type="ORF">TMI583_LOCUS41424</name>
</gene>
<feature type="coiled-coil region" evidence="1">
    <location>
        <begin position="28"/>
        <end position="55"/>
    </location>
</feature>
<evidence type="ECO:0000256" key="1">
    <source>
        <dbReference type="SAM" id="Coils"/>
    </source>
</evidence>
<evidence type="ECO:0000313" key="2">
    <source>
        <dbReference type="EMBL" id="CAF1565092.1"/>
    </source>
</evidence>
<reference evidence="3" key="1">
    <citation type="submission" date="2021-02" db="EMBL/GenBank/DDBJ databases">
        <authorList>
            <person name="Nowell W R."/>
        </authorList>
    </citation>
    <scope>NUCLEOTIDE SEQUENCE</scope>
</reference>
<feature type="non-terminal residue" evidence="3">
    <location>
        <position position="1"/>
    </location>
</feature>
<organism evidence="3 4">
    <name type="scientific">Didymodactylos carnosus</name>
    <dbReference type="NCBI Taxonomy" id="1234261"/>
    <lineage>
        <taxon>Eukaryota</taxon>
        <taxon>Metazoa</taxon>
        <taxon>Spiralia</taxon>
        <taxon>Gnathifera</taxon>
        <taxon>Rotifera</taxon>
        <taxon>Eurotatoria</taxon>
        <taxon>Bdelloidea</taxon>
        <taxon>Philodinida</taxon>
        <taxon>Philodinidae</taxon>
        <taxon>Didymodactylos</taxon>
    </lineage>
</organism>
<dbReference type="EMBL" id="CAJNOK010042639">
    <property type="protein sequence ID" value="CAF1565092.1"/>
    <property type="molecule type" value="Genomic_DNA"/>
</dbReference>
<protein>
    <submittedName>
        <fullName evidence="3">Uncharacterized protein</fullName>
    </submittedName>
</protein>
<evidence type="ECO:0000313" key="3">
    <source>
        <dbReference type="EMBL" id="CAF4357994.1"/>
    </source>
</evidence>
<keyword evidence="1" id="KW-0175">Coiled coil</keyword>
<evidence type="ECO:0000313" key="4">
    <source>
        <dbReference type="Proteomes" id="UP000682733"/>
    </source>
</evidence>
<sequence>DNSEKVHFVFTDKLSDSIIASSTQPSTLSIINVEYDRLTNDLRKLSQKLNKQKNRAIADAHLTVLKHAQQMTFCTRRDLIKGNDTLSLWQKLLIYPELLAEEMQSEIDLLAITAVCREMKTQCFITKVTGKNAGNSFGLRIESWHKGFIWCSSNSEIQLTVTQSGLHNPLVVFFGVFRVYQCQYPDELKPSSDELFSFF</sequence>
<dbReference type="Proteomes" id="UP000682733">
    <property type="component" value="Unassembled WGS sequence"/>
</dbReference>
<comment type="caution">
    <text evidence="3">The sequence shown here is derived from an EMBL/GenBank/DDBJ whole genome shotgun (WGS) entry which is preliminary data.</text>
</comment>
<proteinExistence type="predicted"/>